<name>A0A6A5ZNI7_9PLEO</name>
<dbReference type="PANTHER" id="PTHR32268:SF11">
    <property type="entry name" value="HOMOSERINE O-ACETYLTRANSFERASE"/>
    <property type="match status" value="1"/>
</dbReference>
<dbReference type="GO" id="GO:0009086">
    <property type="term" value="P:methionine biosynthetic process"/>
    <property type="evidence" value="ECO:0007669"/>
    <property type="project" value="TreeGrafter"/>
</dbReference>
<organism evidence="6 7">
    <name type="scientific">Lophiotrema nucula</name>
    <dbReference type="NCBI Taxonomy" id="690887"/>
    <lineage>
        <taxon>Eukaryota</taxon>
        <taxon>Fungi</taxon>
        <taxon>Dikarya</taxon>
        <taxon>Ascomycota</taxon>
        <taxon>Pezizomycotina</taxon>
        <taxon>Dothideomycetes</taxon>
        <taxon>Pleosporomycetidae</taxon>
        <taxon>Pleosporales</taxon>
        <taxon>Lophiotremataceae</taxon>
        <taxon>Lophiotrema</taxon>
    </lineage>
</organism>
<dbReference type="Proteomes" id="UP000799770">
    <property type="component" value="Unassembled WGS sequence"/>
</dbReference>
<sequence length="457" mass="49888">MGSSNTTRHTETAVSVDADVVLKVASDPNNFYASFVREQDIAVIPSFTFESGITLDSVPVAYSTWGALGDDRDNVLVVCHALTGSSDAVDWWRPLVGAGKALDYTRYFIFCANVLGSPYGSASPLSTNPKTGLSYGPGFPDTTIRDDVRIHKLILDALDVRGVAAVIGGSMGGMTTLEWPLCTPPGYVQNIIPITTSAYQGAWGISWGETQRQSIYTDTIFKNGWYDPVPGGQPHQGLGTARMIAMLTYRSHSSFEARFSRKPAAIVKKSCQSNGLPTPPSSHRGSLSSVVDSRNDLEPPINFAAQSYLQYQADKFLKRFDANCYIHLTKKMDTHDITRDRLAHASSYPPSESDLTEILKDIPPKALVVSVETDILFAPEQQIELARCLPDAQYVALKSQDGHDGFLLEFEALNTIIKGHLETQCPWIYQQNLAASDAVETGEVVDSVFGEAESVDF</sequence>
<dbReference type="SUPFAM" id="SSF53474">
    <property type="entry name" value="alpha/beta-Hydrolases"/>
    <property type="match status" value="1"/>
</dbReference>
<feature type="active site" evidence="3">
    <location>
        <position position="403"/>
    </location>
</feature>
<dbReference type="PANTHER" id="PTHR32268">
    <property type="entry name" value="HOMOSERINE O-ACETYLTRANSFERASE"/>
    <property type="match status" value="1"/>
</dbReference>
<keyword evidence="6" id="KW-0378">Hydrolase</keyword>
<reference evidence="6" key="1">
    <citation type="journal article" date="2020" name="Stud. Mycol.">
        <title>101 Dothideomycetes genomes: a test case for predicting lifestyles and emergence of pathogens.</title>
        <authorList>
            <person name="Haridas S."/>
            <person name="Albert R."/>
            <person name="Binder M."/>
            <person name="Bloem J."/>
            <person name="Labutti K."/>
            <person name="Salamov A."/>
            <person name="Andreopoulos B."/>
            <person name="Baker S."/>
            <person name="Barry K."/>
            <person name="Bills G."/>
            <person name="Bluhm B."/>
            <person name="Cannon C."/>
            <person name="Castanera R."/>
            <person name="Culley D."/>
            <person name="Daum C."/>
            <person name="Ezra D."/>
            <person name="Gonzalez J."/>
            <person name="Henrissat B."/>
            <person name="Kuo A."/>
            <person name="Liang C."/>
            <person name="Lipzen A."/>
            <person name="Lutzoni F."/>
            <person name="Magnuson J."/>
            <person name="Mondo S."/>
            <person name="Nolan M."/>
            <person name="Ohm R."/>
            <person name="Pangilinan J."/>
            <person name="Park H.-J."/>
            <person name="Ramirez L."/>
            <person name="Alfaro M."/>
            <person name="Sun H."/>
            <person name="Tritt A."/>
            <person name="Yoshinaga Y."/>
            <person name="Zwiers L.-H."/>
            <person name="Turgeon B."/>
            <person name="Goodwin S."/>
            <person name="Spatafora J."/>
            <person name="Crous P."/>
            <person name="Grigoriev I."/>
        </authorList>
    </citation>
    <scope>NUCLEOTIDE SEQUENCE</scope>
    <source>
        <strain evidence="6">CBS 627.86</strain>
    </source>
</reference>
<dbReference type="GO" id="GO:0004414">
    <property type="term" value="F:homoserine O-acetyltransferase activity"/>
    <property type="evidence" value="ECO:0007669"/>
    <property type="project" value="TreeGrafter"/>
</dbReference>
<dbReference type="GO" id="GO:0016787">
    <property type="term" value="F:hydrolase activity"/>
    <property type="evidence" value="ECO:0007669"/>
    <property type="project" value="UniProtKB-KW"/>
</dbReference>
<feature type="region of interest" description="Disordered" evidence="4">
    <location>
        <begin position="272"/>
        <end position="291"/>
    </location>
</feature>
<dbReference type="Pfam" id="PF00561">
    <property type="entry name" value="Abhydrolase_1"/>
    <property type="match status" value="1"/>
</dbReference>
<dbReference type="NCBIfam" id="NF001209">
    <property type="entry name" value="PRK00175.1"/>
    <property type="match status" value="1"/>
</dbReference>
<dbReference type="InterPro" id="IPR008220">
    <property type="entry name" value="HAT_MetX-like"/>
</dbReference>
<dbReference type="OrthoDB" id="191364at2759"/>
<protein>
    <submittedName>
        <fullName evidence="6">Alpha/Beta hydrolase protein</fullName>
    </submittedName>
</protein>
<dbReference type="NCBIfam" id="TIGR01392">
    <property type="entry name" value="homoserO_Ac_trn"/>
    <property type="match status" value="1"/>
</dbReference>
<evidence type="ECO:0000259" key="5">
    <source>
        <dbReference type="Pfam" id="PF00561"/>
    </source>
</evidence>
<evidence type="ECO:0000313" key="6">
    <source>
        <dbReference type="EMBL" id="KAF2121240.1"/>
    </source>
</evidence>
<feature type="active site" evidence="3">
    <location>
        <position position="374"/>
    </location>
</feature>
<dbReference type="GO" id="GO:0009092">
    <property type="term" value="P:homoserine metabolic process"/>
    <property type="evidence" value="ECO:0007669"/>
    <property type="project" value="TreeGrafter"/>
</dbReference>
<accession>A0A6A5ZNI7</accession>
<dbReference type="EMBL" id="ML977312">
    <property type="protein sequence ID" value="KAF2121240.1"/>
    <property type="molecule type" value="Genomic_DNA"/>
</dbReference>
<keyword evidence="2" id="KW-0808">Transferase</keyword>
<dbReference type="InterPro" id="IPR029058">
    <property type="entry name" value="AB_hydrolase_fold"/>
</dbReference>
<evidence type="ECO:0000313" key="7">
    <source>
        <dbReference type="Proteomes" id="UP000799770"/>
    </source>
</evidence>
<dbReference type="Gene3D" id="3.40.50.1820">
    <property type="entry name" value="alpha/beta hydrolase"/>
    <property type="match status" value="1"/>
</dbReference>
<keyword evidence="7" id="KW-1185">Reference proteome</keyword>
<comment type="similarity">
    <text evidence="1">Belongs to the AB hydrolase superfamily. MetX family.</text>
</comment>
<evidence type="ECO:0000256" key="4">
    <source>
        <dbReference type="SAM" id="MobiDB-lite"/>
    </source>
</evidence>
<evidence type="ECO:0000256" key="3">
    <source>
        <dbReference type="PIRSR" id="PIRSR000443-1"/>
    </source>
</evidence>
<dbReference type="HAMAP" id="MF_00296">
    <property type="entry name" value="MetX_acyltransf"/>
    <property type="match status" value="1"/>
</dbReference>
<proteinExistence type="inferred from homology"/>
<feature type="active site" description="Nucleophile" evidence="3">
    <location>
        <position position="170"/>
    </location>
</feature>
<dbReference type="PIRSF" id="PIRSF000443">
    <property type="entry name" value="Homoser_Ac_trans"/>
    <property type="match status" value="1"/>
</dbReference>
<evidence type="ECO:0000256" key="2">
    <source>
        <dbReference type="ARBA" id="ARBA00022679"/>
    </source>
</evidence>
<dbReference type="AlphaFoldDB" id="A0A6A5ZNI7"/>
<evidence type="ECO:0000256" key="1">
    <source>
        <dbReference type="ARBA" id="ARBA00006886"/>
    </source>
</evidence>
<dbReference type="InterPro" id="IPR000073">
    <property type="entry name" value="AB_hydrolase_1"/>
</dbReference>
<feature type="domain" description="AB hydrolase-1" evidence="5">
    <location>
        <begin position="74"/>
        <end position="407"/>
    </location>
</feature>
<gene>
    <name evidence="6" type="ORF">BDV96DRAFT_640635</name>
</gene>